<sequence>EESGRGRQEKTITRLTVELQDLKKEREVSDFESQSTEVLRMVLIGKTGSGKSATGNTILGKEHFKSKASQKSVTKFCEKRIGEIDSRPVVVVDTPGLFDTTLSNDEVAQELVKCISMLAPGPHVFLLVLQIGRFTQEEKDTVNLIKRGFGEKSGDFIIVLFTRGDDLGAQSFESYMEEDCDDFVKKLIADCGGRYHRLDVSFLNAVLFLMISWFLPTTH</sequence>
<keyword evidence="8" id="KW-0547">Nucleotide-binding</keyword>
<dbReference type="InterPro" id="IPR027417">
    <property type="entry name" value="P-loop_NTPase"/>
</dbReference>
<organism evidence="18 19">
    <name type="scientific">Myripristis murdjan</name>
    <name type="common">pinecone soldierfish</name>
    <dbReference type="NCBI Taxonomy" id="586833"/>
    <lineage>
        <taxon>Eukaryota</taxon>
        <taxon>Metazoa</taxon>
        <taxon>Chordata</taxon>
        <taxon>Craniata</taxon>
        <taxon>Vertebrata</taxon>
        <taxon>Euteleostomi</taxon>
        <taxon>Actinopterygii</taxon>
        <taxon>Neopterygii</taxon>
        <taxon>Teleostei</taxon>
        <taxon>Neoteleostei</taxon>
        <taxon>Acanthomorphata</taxon>
        <taxon>Holocentriformes</taxon>
        <taxon>Holocentridae</taxon>
        <taxon>Myripristis</taxon>
    </lineage>
</organism>
<comment type="subcellular location">
    <subcellularLocation>
        <location evidence="3">Cytoplasm</location>
        <location evidence="3">Cytosol</location>
    </subcellularLocation>
    <subcellularLocation>
        <location evidence="2">Endoplasmic reticulum</location>
    </subcellularLocation>
    <subcellularLocation>
        <location evidence="4">Golgi apparatus</location>
    </subcellularLocation>
    <subcellularLocation>
        <location evidence="1">Mitochondrion</location>
    </subcellularLocation>
</comment>
<keyword evidence="11" id="KW-0496">Mitochondrion</keyword>
<evidence type="ECO:0000256" key="4">
    <source>
        <dbReference type="ARBA" id="ARBA00004555"/>
    </source>
</evidence>
<dbReference type="PANTHER" id="PTHR10903:SF170">
    <property type="entry name" value="GTPASE IMAP FAMILY MEMBER 7"/>
    <property type="match status" value="1"/>
</dbReference>
<dbReference type="GO" id="GO:0005739">
    <property type="term" value="C:mitochondrion"/>
    <property type="evidence" value="ECO:0007669"/>
    <property type="project" value="UniProtKB-SubCell"/>
</dbReference>
<evidence type="ECO:0000256" key="16">
    <source>
        <dbReference type="SAM" id="Phobius"/>
    </source>
</evidence>
<dbReference type="PROSITE" id="PS51720">
    <property type="entry name" value="G_AIG1"/>
    <property type="match status" value="1"/>
</dbReference>
<keyword evidence="9" id="KW-0256">Endoplasmic reticulum</keyword>
<dbReference type="FunFam" id="3.40.50.300:FF:000536">
    <property type="entry name" value="GTPase IMAP family member 8"/>
    <property type="match status" value="1"/>
</dbReference>
<dbReference type="GeneTree" id="ENSGT00940000164100"/>
<keyword evidence="19" id="KW-1185">Reference proteome</keyword>
<keyword evidence="16" id="KW-1133">Transmembrane helix</keyword>
<evidence type="ECO:0000256" key="11">
    <source>
        <dbReference type="ARBA" id="ARBA00023128"/>
    </source>
</evidence>
<evidence type="ECO:0000256" key="3">
    <source>
        <dbReference type="ARBA" id="ARBA00004514"/>
    </source>
</evidence>
<evidence type="ECO:0000256" key="15">
    <source>
        <dbReference type="ARBA" id="ARBA00077278"/>
    </source>
</evidence>
<proteinExistence type="inferred from homology"/>
<dbReference type="SUPFAM" id="SSF52540">
    <property type="entry name" value="P-loop containing nucleoside triphosphate hydrolases"/>
    <property type="match status" value="1"/>
</dbReference>
<name>A0A667WSE6_9TELE</name>
<feature type="domain" description="AIG1-type G" evidence="17">
    <location>
        <begin position="36"/>
        <end position="219"/>
    </location>
</feature>
<keyword evidence="10" id="KW-0333">Golgi apparatus</keyword>
<dbReference type="InParanoid" id="A0A667WSE6"/>
<comment type="similarity">
    <text evidence="5">Belongs to the TRAFAC class TrmE-Era-EngA-EngB-Septin-like GTPase superfamily. AIG1/Toc34/Toc159-like paraseptin GTPase family. IAN subfamily.</text>
</comment>
<feature type="transmembrane region" description="Helical" evidence="16">
    <location>
        <begin position="195"/>
        <end position="215"/>
    </location>
</feature>
<reference evidence="18" key="2">
    <citation type="submission" date="2025-08" db="UniProtKB">
        <authorList>
            <consortium name="Ensembl"/>
        </authorList>
    </citation>
    <scope>IDENTIFICATION</scope>
</reference>
<evidence type="ECO:0000256" key="1">
    <source>
        <dbReference type="ARBA" id="ARBA00004173"/>
    </source>
</evidence>
<keyword evidence="16" id="KW-0812">Transmembrane</keyword>
<evidence type="ECO:0000313" key="19">
    <source>
        <dbReference type="Proteomes" id="UP000472263"/>
    </source>
</evidence>
<evidence type="ECO:0000256" key="14">
    <source>
        <dbReference type="ARBA" id="ARBA00073539"/>
    </source>
</evidence>
<dbReference type="InterPro" id="IPR045058">
    <property type="entry name" value="GIMA/IAN/Toc"/>
</dbReference>
<evidence type="ECO:0000256" key="13">
    <source>
        <dbReference type="ARBA" id="ARBA00056809"/>
    </source>
</evidence>
<accession>A0A667WSE6</accession>
<reference evidence="18" key="3">
    <citation type="submission" date="2025-09" db="UniProtKB">
        <authorList>
            <consortium name="Ensembl"/>
        </authorList>
    </citation>
    <scope>IDENTIFICATION</scope>
</reference>
<dbReference type="GO" id="GO:0005783">
    <property type="term" value="C:endoplasmic reticulum"/>
    <property type="evidence" value="ECO:0007669"/>
    <property type="project" value="UniProtKB-SubCell"/>
</dbReference>
<evidence type="ECO:0000256" key="6">
    <source>
        <dbReference type="ARBA" id="ARBA00022490"/>
    </source>
</evidence>
<evidence type="ECO:0000256" key="12">
    <source>
        <dbReference type="ARBA" id="ARBA00023134"/>
    </source>
</evidence>
<evidence type="ECO:0000256" key="8">
    <source>
        <dbReference type="ARBA" id="ARBA00022741"/>
    </source>
</evidence>
<protein>
    <recommendedName>
        <fullName evidence="14">GTPase IMAP family member 8</fullName>
    </recommendedName>
    <alternativeName>
        <fullName evidence="15">Immune-associated nucleotide-binding protein 9</fullName>
    </alternativeName>
</protein>
<dbReference type="GO" id="GO:0005794">
    <property type="term" value="C:Golgi apparatus"/>
    <property type="evidence" value="ECO:0007669"/>
    <property type="project" value="UniProtKB-SubCell"/>
</dbReference>
<dbReference type="CDD" id="cd01852">
    <property type="entry name" value="AIG1"/>
    <property type="match status" value="1"/>
</dbReference>
<comment type="function">
    <text evidence="13">Exerts an anti-apoptotic effect in the immune system and is involved in responses to infections.</text>
</comment>
<dbReference type="InterPro" id="IPR006703">
    <property type="entry name" value="G_AIG1"/>
</dbReference>
<dbReference type="AlphaFoldDB" id="A0A667WSE6"/>
<reference evidence="18" key="1">
    <citation type="submission" date="2019-06" db="EMBL/GenBank/DDBJ databases">
        <authorList>
            <consortium name="Wellcome Sanger Institute Data Sharing"/>
        </authorList>
    </citation>
    <scope>NUCLEOTIDE SEQUENCE [LARGE SCALE GENOMIC DNA]</scope>
</reference>
<dbReference type="GO" id="GO:0005525">
    <property type="term" value="F:GTP binding"/>
    <property type="evidence" value="ECO:0007669"/>
    <property type="project" value="UniProtKB-KW"/>
</dbReference>
<keyword evidence="12" id="KW-0342">GTP-binding</keyword>
<evidence type="ECO:0000256" key="2">
    <source>
        <dbReference type="ARBA" id="ARBA00004240"/>
    </source>
</evidence>
<dbReference type="GO" id="GO:0005829">
    <property type="term" value="C:cytosol"/>
    <property type="evidence" value="ECO:0007669"/>
    <property type="project" value="UniProtKB-SubCell"/>
</dbReference>
<evidence type="ECO:0000256" key="9">
    <source>
        <dbReference type="ARBA" id="ARBA00022824"/>
    </source>
</evidence>
<dbReference type="Gene3D" id="3.40.50.300">
    <property type="entry name" value="P-loop containing nucleotide triphosphate hydrolases"/>
    <property type="match status" value="1"/>
</dbReference>
<evidence type="ECO:0000256" key="10">
    <source>
        <dbReference type="ARBA" id="ARBA00023034"/>
    </source>
</evidence>
<dbReference type="Ensembl" id="ENSMMDT00005005437.1">
    <property type="protein sequence ID" value="ENSMMDP00005005292.1"/>
    <property type="gene ID" value="ENSMMDG00005002958.1"/>
</dbReference>
<dbReference type="Proteomes" id="UP000472263">
    <property type="component" value="Chromosome 9"/>
</dbReference>
<dbReference type="PANTHER" id="PTHR10903">
    <property type="entry name" value="GTPASE, IMAP FAMILY MEMBER-RELATED"/>
    <property type="match status" value="1"/>
</dbReference>
<keyword evidence="16" id="KW-0472">Membrane</keyword>
<evidence type="ECO:0000259" key="17">
    <source>
        <dbReference type="PROSITE" id="PS51720"/>
    </source>
</evidence>
<evidence type="ECO:0000256" key="7">
    <source>
        <dbReference type="ARBA" id="ARBA00022737"/>
    </source>
</evidence>
<dbReference type="Pfam" id="PF04548">
    <property type="entry name" value="AIG1"/>
    <property type="match status" value="1"/>
</dbReference>
<keyword evidence="7" id="KW-0677">Repeat</keyword>
<keyword evidence="6" id="KW-0963">Cytoplasm</keyword>
<evidence type="ECO:0000313" key="18">
    <source>
        <dbReference type="Ensembl" id="ENSMMDP00005005292.1"/>
    </source>
</evidence>
<evidence type="ECO:0000256" key="5">
    <source>
        <dbReference type="ARBA" id="ARBA00008535"/>
    </source>
</evidence>